<dbReference type="GO" id="GO:0005829">
    <property type="term" value="C:cytosol"/>
    <property type="evidence" value="ECO:0007669"/>
    <property type="project" value="TreeGrafter"/>
</dbReference>
<dbReference type="GO" id="GO:0000976">
    <property type="term" value="F:transcription cis-regulatory region binding"/>
    <property type="evidence" value="ECO:0007669"/>
    <property type="project" value="TreeGrafter"/>
</dbReference>
<proteinExistence type="predicted"/>
<dbReference type="InterPro" id="IPR018060">
    <property type="entry name" value="HTH_AraC"/>
</dbReference>
<organism evidence="3 4">
    <name type="scientific">Winogradskya consettensis</name>
    <dbReference type="NCBI Taxonomy" id="113560"/>
    <lineage>
        <taxon>Bacteria</taxon>
        <taxon>Bacillati</taxon>
        <taxon>Actinomycetota</taxon>
        <taxon>Actinomycetes</taxon>
        <taxon>Micromonosporales</taxon>
        <taxon>Micromonosporaceae</taxon>
        <taxon>Winogradskya</taxon>
    </lineage>
</organism>
<keyword evidence="4" id="KW-1185">Reference proteome</keyword>
<dbReference type="Gene3D" id="1.10.10.60">
    <property type="entry name" value="Homeodomain-like"/>
    <property type="match status" value="1"/>
</dbReference>
<dbReference type="AlphaFoldDB" id="A0A919T2E7"/>
<dbReference type="PANTHER" id="PTHR47894">
    <property type="entry name" value="HTH-TYPE TRANSCRIPTIONAL REGULATOR GADX"/>
    <property type="match status" value="1"/>
</dbReference>
<reference evidence="3" key="1">
    <citation type="submission" date="2021-03" db="EMBL/GenBank/DDBJ databases">
        <title>Whole genome shotgun sequence of Actinoplanes consettensis NBRC 14913.</title>
        <authorList>
            <person name="Komaki H."/>
            <person name="Tamura T."/>
        </authorList>
    </citation>
    <scope>NUCLEOTIDE SEQUENCE</scope>
    <source>
        <strain evidence="3">NBRC 14913</strain>
    </source>
</reference>
<comment type="caution">
    <text evidence="3">The sequence shown here is derived from an EMBL/GenBank/DDBJ whole genome shotgun (WGS) entry which is preliminary data.</text>
</comment>
<protein>
    <recommendedName>
        <fullName evidence="2">HTH araC/xylS-type domain-containing protein</fullName>
    </recommendedName>
</protein>
<dbReference type="EMBL" id="BOQP01000067">
    <property type="protein sequence ID" value="GIM84433.1"/>
    <property type="molecule type" value="Genomic_DNA"/>
</dbReference>
<dbReference type="Proteomes" id="UP000680865">
    <property type="component" value="Unassembled WGS sequence"/>
</dbReference>
<dbReference type="PANTHER" id="PTHR47894:SF1">
    <property type="entry name" value="HTH-TYPE TRANSCRIPTIONAL REGULATOR VQSM"/>
    <property type="match status" value="1"/>
</dbReference>
<dbReference type="PROSITE" id="PS01124">
    <property type="entry name" value="HTH_ARAC_FAMILY_2"/>
    <property type="match status" value="1"/>
</dbReference>
<evidence type="ECO:0000313" key="3">
    <source>
        <dbReference type="EMBL" id="GIM84433.1"/>
    </source>
</evidence>
<gene>
    <name evidence="3" type="ORF">Aco04nite_91360</name>
</gene>
<keyword evidence="1" id="KW-0238">DNA-binding</keyword>
<evidence type="ECO:0000256" key="1">
    <source>
        <dbReference type="ARBA" id="ARBA00023125"/>
    </source>
</evidence>
<evidence type="ECO:0000313" key="4">
    <source>
        <dbReference type="Proteomes" id="UP000680865"/>
    </source>
</evidence>
<sequence>MRDALRRRPGPLPTLPEVAGDLGRSVRTLSRRLDAEHSSFRALADEVRQAQAEALLTTGMTTDQVAQRLGYAETSSFIRAFGR</sequence>
<dbReference type="Pfam" id="PF12833">
    <property type="entry name" value="HTH_18"/>
    <property type="match status" value="1"/>
</dbReference>
<name>A0A919T2E7_9ACTN</name>
<feature type="domain" description="HTH araC/xylS-type" evidence="2">
    <location>
        <begin position="1"/>
        <end position="83"/>
    </location>
</feature>
<dbReference type="GO" id="GO:0003700">
    <property type="term" value="F:DNA-binding transcription factor activity"/>
    <property type="evidence" value="ECO:0007669"/>
    <property type="project" value="InterPro"/>
</dbReference>
<accession>A0A919T2E7</accession>
<dbReference type="SMART" id="SM00342">
    <property type="entry name" value="HTH_ARAC"/>
    <property type="match status" value="1"/>
</dbReference>
<evidence type="ECO:0000259" key="2">
    <source>
        <dbReference type="PROSITE" id="PS01124"/>
    </source>
</evidence>